<feature type="transmembrane region" description="Helical" evidence="2">
    <location>
        <begin position="45"/>
        <end position="64"/>
    </location>
</feature>
<keyword evidence="2" id="KW-1133">Transmembrane helix</keyword>
<keyword evidence="3" id="KW-0131">Cell cycle</keyword>
<keyword evidence="1" id="KW-0175">Coiled coil</keyword>
<feature type="coiled-coil region" evidence="1">
    <location>
        <begin position="70"/>
        <end position="104"/>
    </location>
</feature>
<name>A0ABS4G957_9FIRM</name>
<keyword evidence="3" id="KW-0132">Cell division</keyword>
<keyword evidence="4" id="KW-1185">Reference proteome</keyword>
<dbReference type="GO" id="GO:0051301">
    <property type="term" value="P:cell division"/>
    <property type="evidence" value="ECO:0007669"/>
    <property type="project" value="UniProtKB-KW"/>
</dbReference>
<comment type="caution">
    <text evidence="3">The sequence shown here is derived from an EMBL/GenBank/DDBJ whole genome shotgun (WGS) entry which is preliminary data.</text>
</comment>
<proteinExistence type="predicted"/>
<dbReference type="Proteomes" id="UP001519342">
    <property type="component" value="Unassembled WGS sequence"/>
</dbReference>
<accession>A0ABS4G957</accession>
<dbReference type="Pfam" id="PF04977">
    <property type="entry name" value="DivIC"/>
    <property type="match status" value="1"/>
</dbReference>
<sequence>MNEDQKIIELKNRISNDDFRRREMEIKQNKRRNKRETPKKKKNKLNVFNLFFVIFVLYFAYTAFNQTQMINNLDVQIAQKTLEKSDAEKEANKLKQDVEKISNDDALLDLIEEVARDQYKMVKPNEIIYIDKNKNDNKFIKGIGFDDETTGDDIINN</sequence>
<evidence type="ECO:0000313" key="4">
    <source>
        <dbReference type="Proteomes" id="UP001519342"/>
    </source>
</evidence>
<gene>
    <name evidence="3" type="ORF">J2Z76_000073</name>
</gene>
<dbReference type="RefSeq" id="WP_209510001.1">
    <property type="nucleotide sequence ID" value="NZ_JAGGKS010000001.1"/>
</dbReference>
<dbReference type="EMBL" id="JAGGKS010000001">
    <property type="protein sequence ID" value="MBP1924220.1"/>
    <property type="molecule type" value="Genomic_DNA"/>
</dbReference>
<evidence type="ECO:0000256" key="2">
    <source>
        <dbReference type="SAM" id="Phobius"/>
    </source>
</evidence>
<evidence type="ECO:0000256" key="1">
    <source>
        <dbReference type="SAM" id="Coils"/>
    </source>
</evidence>
<protein>
    <submittedName>
        <fullName evidence="3">Cell division protein FtsB</fullName>
    </submittedName>
</protein>
<evidence type="ECO:0000313" key="3">
    <source>
        <dbReference type="EMBL" id="MBP1924220.1"/>
    </source>
</evidence>
<organism evidence="3 4">
    <name type="scientific">Sedimentibacter acidaminivorans</name>
    <dbReference type="NCBI Taxonomy" id="913099"/>
    <lineage>
        <taxon>Bacteria</taxon>
        <taxon>Bacillati</taxon>
        <taxon>Bacillota</taxon>
        <taxon>Tissierellia</taxon>
        <taxon>Sedimentibacter</taxon>
    </lineage>
</organism>
<reference evidence="3 4" key="1">
    <citation type="submission" date="2021-03" db="EMBL/GenBank/DDBJ databases">
        <title>Genomic Encyclopedia of Type Strains, Phase IV (KMG-IV): sequencing the most valuable type-strain genomes for metagenomic binning, comparative biology and taxonomic classification.</title>
        <authorList>
            <person name="Goeker M."/>
        </authorList>
    </citation>
    <scope>NUCLEOTIDE SEQUENCE [LARGE SCALE GENOMIC DNA]</scope>
    <source>
        <strain evidence="3 4">DSM 24004</strain>
    </source>
</reference>
<dbReference type="InterPro" id="IPR007060">
    <property type="entry name" value="FtsL/DivIC"/>
</dbReference>
<keyword evidence="2" id="KW-0472">Membrane</keyword>
<keyword evidence="2" id="KW-0812">Transmembrane</keyword>